<dbReference type="EC" id="5.1.1.3" evidence="2 7"/>
<feature type="binding site" evidence="7">
    <location>
        <begin position="9"/>
        <end position="10"/>
    </location>
    <ligand>
        <name>substrate</name>
    </ligand>
</feature>
<dbReference type="PANTHER" id="PTHR21198">
    <property type="entry name" value="GLUTAMATE RACEMASE"/>
    <property type="match status" value="1"/>
</dbReference>
<evidence type="ECO:0000256" key="5">
    <source>
        <dbReference type="ARBA" id="ARBA00023235"/>
    </source>
</evidence>
<protein>
    <recommendedName>
        <fullName evidence="2 7">Glutamate racemase</fullName>
        <ecNumber evidence="2 7">5.1.1.3</ecNumber>
    </recommendedName>
</protein>
<dbReference type="HAMAP" id="MF_00258">
    <property type="entry name" value="Glu_racemase"/>
    <property type="match status" value="1"/>
</dbReference>
<evidence type="ECO:0000313" key="8">
    <source>
        <dbReference type="EMBL" id="MCF6138138.1"/>
    </source>
</evidence>
<feature type="active site" description="Proton donor/acceptor" evidence="7">
    <location>
        <position position="72"/>
    </location>
</feature>
<dbReference type="Gene3D" id="3.40.50.1860">
    <property type="match status" value="2"/>
</dbReference>
<dbReference type="InterPro" id="IPR015942">
    <property type="entry name" value="Asp/Glu/hydantoin_racemase"/>
</dbReference>
<keyword evidence="5 7" id="KW-0413">Isomerase</keyword>
<evidence type="ECO:0000256" key="4">
    <source>
        <dbReference type="ARBA" id="ARBA00022984"/>
    </source>
</evidence>
<dbReference type="InterPro" id="IPR004391">
    <property type="entry name" value="Glu_race"/>
</dbReference>
<dbReference type="GO" id="GO:0008881">
    <property type="term" value="F:glutamate racemase activity"/>
    <property type="evidence" value="ECO:0007669"/>
    <property type="project" value="UniProtKB-EC"/>
</dbReference>
<gene>
    <name evidence="8" type="primary">racE</name>
    <name evidence="7" type="synonym">murI</name>
    <name evidence="8" type="ORF">L2716_10425</name>
</gene>
<organism evidence="8 9">
    <name type="scientific">Pseudalkalibacillus berkeleyi</name>
    <dbReference type="NCBI Taxonomy" id="1069813"/>
    <lineage>
        <taxon>Bacteria</taxon>
        <taxon>Bacillati</taxon>
        <taxon>Bacillota</taxon>
        <taxon>Bacilli</taxon>
        <taxon>Bacillales</taxon>
        <taxon>Fictibacillaceae</taxon>
        <taxon>Pseudalkalibacillus</taxon>
    </lineage>
</organism>
<evidence type="ECO:0000256" key="1">
    <source>
        <dbReference type="ARBA" id="ARBA00001602"/>
    </source>
</evidence>
<dbReference type="Proteomes" id="UP001649381">
    <property type="component" value="Unassembled WGS sequence"/>
</dbReference>
<sequence>MKRAIGIIDSGVGGMTVAREVMRQLPKEKIYYLGDTARCPYGPRQFEEVRTFTWNMIHYLLGKDIKLLVIACNTATAAVLDEAQRTLSIPVVGVIHPGARAAIKVSMNREIGVIGTEGTVASRAYVQALHSIDSKVNVHSLACPEFVPLVESGMVHERDTKRIVYERLAPLTNLPIDTLILGCTHYPILKPVIEEVMGSSVSIISSGSETAREVSTILYYSEQLNKGDQLPEHRFFTTGPNQIFNRLTQEWFDQSIKHIEHIEL</sequence>
<dbReference type="RefSeq" id="WP_236334323.1">
    <property type="nucleotide sequence ID" value="NZ_JAKIJS010000001.1"/>
</dbReference>
<evidence type="ECO:0000256" key="3">
    <source>
        <dbReference type="ARBA" id="ARBA00022960"/>
    </source>
</evidence>
<comment type="similarity">
    <text evidence="7">Belongs to the aspartate/glutamate racemases family.</text>
</comment>
<comment type="pathway">
    <text evidence="7">Cell wall biogenesis; peptidoglycan biosynthesis.</text>
</comment>
<proteinExistence type="inferred from homology"/>
<dbReference type="InterPro" id="IPR018187">
    <property type="entry name" value="Asp/Glu_racemase_AS_1"/>
</dbReference>
<dbReference type="EMBL" id="JAKIJS010000001">
    <property type="protein sequence ID" value="MCF6138138.1"/>
    <property type="molecule type" value="Genomic_DNA"/>
</dbReference>
<dbReference type="NCBIfam" id="NF002035">
    <property type="entry name" value="PRK00865.1-3"/>
    <property type="match status" value="1"/>
</dbReference>
<evidence type="ECO:0000256" key="7">
    <source>
        <dbReference type="HAMAP-Rule" id="MF_00258"/>
    </source>
</evidence>
<feature type="active site" description="Proton donor/acceptor" evidence="7">
    <location>
        <position position="183"/>
    </location>
</feature>
<comment type="catalytic activity">
    <reaction evidence="1 7">
        <text>L-glutamate = D-glutamate</text>
        <dbReference type="Rhea" id="RHEA:12813"/>
        <dbReference type="ChEBI" id="CHEBI:29985"/>
        <dbReference type="ChEBI" id="CHEBI:29986"/>
        <dbReference type="EC" id="5.1.1.3"/>
    </reaction>
</comment>
<comment type="function">
    <text evidence="7">Provides the (R)-glutamate required for cell wall biosynthesis.</text>
</comment>
<keyword evidence="4 7" id="KW-0573">Peptidoglycan synthesis</keyword>
<dbReference type="InterPro" id="IPR001920">
    <property type="entry name" value="Asp/Glu_race"/>
</dbReference>
<dbReference type="Pfam" id="PF01177">
    <property type="entry name" value="Asp_Glu_race"/>
    <property type="match status" value="1"/>
</dbReference>
<evidence type="ECO:0000256" key="6">
    <source>
        <dbReference type="ARBA" id="ARBA00023316"/>
    </source>
</evidence>
<evidence type="ECO:0000256" key="2">
    <source>
        <dbReference type="ARBA" id="ARBA00013090"/>
    </source>
</evidence>
<dbReference type="NCBIfam" id="TIGR00067">
    <property type="entry name" value="glut_race"/>
    <property type="match status" value="1"/>
</dbReference>
<accession>A0ABS9H2Q4</accession>
<keyword evidence="9" id="KW-1185">Reference proteome</keyword>
<evidence type="ECO:0000313" key="9">
    <source>
        <dbReference type="Proteomes" id="UP001649381"/>
    </source>
</evidence>
<keyword evidence="3 7" id="KW-0133">Cell shape</keyword>
<comment type="caution">
    <text evidence="8">The sequence shown here is derived from an EMBL/GenBank/DDBJ whole genome shotgun (WGS) entry which is preliminary data.</text>
</comment>
<name>A0ABS9H2Q4_9BACL</name>
<dbReference type="PROSITE" id="PS00924">
    <property type="entry name" value="ASP_GLU_RACEMASE_2"/>
    <property type="match status" value="1"/>
</dbReference>
<feature type="binding site" evidence="7">
    <location>
        <begin position="41"/>
        <end position="42"/>
    </location>
    <ligand>
        <name>substrate</name>
    </ligand>
</feature>
<keyword evidence="6 7" id="KW-0961">Cell wall biogenesis/degradation</keyword>
<feature type="binding site" evidence="7">
    <location>
        <begin position="184"/>
        <end position="185"/>
    </location>
    <ligand>
        <name>substrate</name>
    </ligand>
</feature>
<reference evidence="8 9" key="1">
    <citation type="submission" date="2022-01" db="EMBL/GenBank/DDBJ databases">
        <title>Alkalihalobacillus sp. EGI L200015, a novel bacterium isolated from a salt lake sediment.</title>
        <authorList>
            <person name="Gao L."/>
            <person name="Fang B.-Z."/>
            <person name="Li W.-J."/>
        </authorList>
    </citation>
    <scope>NUCLEOTIDE SEQUENCE [LARGE SCALE GENOMIC DNA]</scope>
    <source>
        <strain evidence="8 9">KCTC 12718</strain>
    </source>
</reference>
<dbReference type="InterPro" id="IPR033134">
    <property type="entry name" value="Asp/Glu_racemase_AS_2"/>
</dbReference>
<dbReference type="PANTHER" id="PTHR21198:SF2">
    <property type="entry name" value="GLUTAMATE RACEMASE"/>
    <property type="match status" value="1"/>
</dbReference>
<dbReference type="PROSITE" id="PS00923">
    <property type="entry name" value="ASP_GLU_RACEMASE_1"/>
    <property type="match status" value="1"/>
</dbReference>
<dbReference type="SUPFAM" id="SSF53681">
    <property type="entry name" value="Aspartate/glutamate racemase"/>
    <property type="match status" value="2"/>
</dbReference>
<feature type="binding site" evidence="7">
    <location>
        <begin position="73"/>
        <end position="74"/>
    </location>
    <ligand>
        <name>substrate</name>
    </ligand>
</feature>